<gene>
    <name evidence="2" type="ORF">ACFQ63_36420</name>
</gene>
<dbReference type="Proteomes" id="UP001600424">
    <property type="component" value="Unassembled WGS sequence"/>
</dbReference>
<evidence type="ECO:0000256" key="1">
    <source>
        <dbReference type="SAM" id="MobiDB-lite"/>
    </source>
</evidence>
<proteinExistence type="predicted"/>
<sequence length="57" mass="6164">MSGTRVARRRSSPAILAVRPILAVRRLRAAVGYAPRTRRTHADAPRGTSRGASAVRL</sequence>
<dbReference type="RefSeq" id="WP_386258094.1">
    <property type="nucleotide sequence ID" value="NZ_JBHTRV010000044.1"/>
</dbReference>
<evidence type="ECO:0000313" key="2">
    <source>
        <dbReference type="EMBL" id="MFE5985170.1"/>
    </source>
</evidence>
<name>A0ABW6J851_STRWE</name>
<evidence type="ECO:0000313" key="3">
    <source>
        <dbReference type="Proteomes" id="UP001600424"/>
    </source>
</evidence>
<keyword evidence="3" id="KW-1185">Reference proteome</keyword>
<protein>
    <submittedName>
        <fullName evidence="2">Uncharacterized protein</fullName>
    </submittedName>
</protein>
<dbReference type="EMBL" id="JBHTRV010000044">
    <property type="protein sequence ID" value="MFE5985170.1"/>
    <property type="molecule type" value="Genomic_DNA"/>
</dbReference>
<reference evidence="2 3" key="1">
    <citation type="submission" date="2024-09" db="EMBL/GenBank/DDBJ databases">
        <title>The Natural Products Discovery Center: Release of the First 8490 Sequenced Strains for Exploring Actinobacteria Biosynthetic Diversity.</title>
        <authorList>
            <person name="Kalkreuter E."/>
            <person name="Kautsar S.A."/>
            <person name="Yang D."/>
            <person name="Bader C.D."/>
            <person name="Teijaro C.N."/>
            <person name="Fluegel L."/>
            <person name="Davis C.M."/>
            <person name="Simpson J.R."/>
            <person name="Lauterbach L."/>
            <person name="Steele A.D."/>
            <person name="Gui C."/>
            <person name="Meng S."/>
            <person name="Li G."/>
            <person name="Viehrig K."/>
            <person name="Ye F."/>
            <person name="Su P."/>
            <person name="Kiefer A.F."/>
            <person name="Nichols A."/>
            <person name="Cepeda A.J."/>
            <person name="Yan W."/>
            <person name="Fan B."/>
            <person name="Jiang Y."/>
            <person name="Adhikari A."/>
            <person name="Zheng C.-J."/>
            <person name="Schuster L."/>
            <person name="Cowan T.M."/>
            <person name="Smanski M.J."/>
            <person name="Chevrette M.G."/>
            <person name="De Carvalho L.P.S."/>
            <person name="Shen B."/>
        </authorList>
    </citation>
    <scope>NUCLEOTIDE SEQUENCE [LARGE SCALE GENOMIC DNA]</scope>
    <source>
        <strain evidence="2 3">NPDC056472</strain>
    </source>
</reference>
<accession>A0ABW6J851</accession>
<organism evidence="2 3">
    <name type="scientific">Streptomyces wedmorensis</name>
    <dbReference type="NCBI Taxonomy" id="43759"/>
    <lineage>
        <taxon>Bacteria</taxon>
        <taxon>Bacillati</taxon>
        <taxon>Actinomycetota</taxon>
        <taxon>Actinomycetes</taxon>
        <taxon>Kitasatosporales</taxon>
        <taxon>Streptomycetaceae</taxon>
        <taxon>Streptomyces</taxon>
    </lineage>
</organism>
<comment type="caution">
    <text evidence="2">The sequence shown here is derived from an EMBL/GenBank/DDBJ whole genome shotgun (WGS) entry which is preliminary data.</text>
</comment>
<feature type="region of interest" description="Disordered" evidence="1">
    <location>
        <begin position="36"/>
        <end position="57"/>
    </location>
</feature>